<dbReference type="InterPro" id="IPR017972">
    <property type="entry name" value="Cyt_P450_CS"/>
</dbReference>
<dbReference type="GO" id="GO:0004497">
    <property type="term" value="F:monooxygenase activity"/>
    <property type="evidence" value="ECO:0007669"/>
    <property type="project" value="UniProtKB-KW"/>
</dbReference>
<organism evidence="12 13">
    <name type="scientific">Populus alba x Populus x berolinensis</name>
    <dbReference type="NCBI Taxonomy" id="444605"/>
    <lineage>
        <taxon>Eukaryota</taxon>
        <taxon>Viridiplantae</taxon>
        <taxon>Streptophyta</taxon>
        <taxon>Embryophyta</taxon>
        <taxon>Tracheophyta</taxon>
        <taxon>Spermatophyta</taxon>
        <taxon>Magnoliopsida</taxon>
        <taxon>eudicotyledons</taxon>
        <taxon>Gunneridae</taxon>
        <taxon>Pentapetalae</taxon>
        <taxon>rosids</taxon>
        <taxon>fabids</taxon>
        <taxon>Malpighiales</taxon>
        <taxon>Salicaceae</taxon>
        <taxon>Saliceae</taxon>
        <taxon>Populus</taxon>
    </lineage>
</organism>
<keyword evidence="10" id="KW-0472">Membrane</keyword>
<sequence>MEDFIFRGFLSSSLLLSLYVVFRVAHTFWLKPRSQEKRLRKQGIRGTSYKLLNGDKKEFARSSKEARSRPIALNQEIAPRVLPFFYKMVQIYGKVSLCWMGTRPSLLLADPELVRLVLTDTSGHIIKQPRNALVGLLQLGVSTLEGDKWAKRRRLMTPAFHAERLRGMIPAFSACCCDLVQRWKKLAGPQGSCELDVANEFNILASDVIARAAFGSSYEEGKKIFDLQKDQVILVLEAFYSIYFPGLRFIPSKKNKKRYSIDREIKAALRNIIHKKERAMQNGDSGDADLLGLLLQGRDDADNDMKIEDVIEECKLFFFAGQETTANLLTWTLIVLSIHPVWQEKAREEVLQICGNRAPDIDSIKQLRIVSMILNEVLRLYPPVNLLYRHTLKETSIRGMSIPAGVDLLLPFLFLHYDPEYWGDNAEEFKPERFSEGVSKASKDEIAFYPFGWGPRFCLGQNFALTEAKMALTMILQNFCRGSTIVSELANPTRADWPTHLPVSTAMRFGCAARAGKVSLCWMGTRPSLLLADPELVRLVLTDTSGHIIKPPQNALVGLLQLGVSTLEGDKWAKRRRLMTPAFHAERLRGMIPAFSACCCDLVQRWKKLAGPQGSCELDVASEFNILASDVIARAAFGSSYEEGKKIFDLQKDQVILILEAFYSIYFPGLRFIPSKKNKKRYSIDREIKAALRNIIHKKEQAMQNGDSGDADLLGLLLQGRDDADNDMKIEDVIEECKLFFFAGQETTANLLTWTLIVLSMHPVWQEKAREEVLQICGKRAPDIDSIKQLRTIERKKERQEGEKPLKSTLSFSSRSAPLYSRSVILIRYSEPARMTMTVTNGEVNPVTANGGFTIDKPFKIFVGYDPREDIAYEVCHHSILKRSSIPVEITPIVQSDLRTNGLYWRERGQLESTEFSFTRFLTPRLANYDGWAMFVDCDFLYLADIKELRDLIDDKYAIMCVQHDYTPKEATKMDGAVQTVYPRKNWSSMVLYNCGHPKNKVLTPEVVNTQTGAFLHRFQWLEDEEIGSIPFVWNFLEGHNKVVEGDTTTFPKAIHYTRGGPWFEAWKNCEFAELWLKEKDECVKEEKK</sequence>
<evidence type="ECO:0000313" key="12">
    <source>
        <dbReference type="EMBL" id="KAJ6979900.1"/>
    </source>
</evidence>
<evidence type="ECO:0000256" key="7">
    <source>
        <dbReference type="ARBA" id="ARBA00023002"/>
    </source>
</evidence>
<dbReference type="PROSITE" id="PS00086">
    <property type="entry name" value="CYTOCHROME_P450"/>
    <property type="match status" value="1"/>
</dbReference>
<keyword evidence="9" id="KW-0503">Monooxygenase</keyword>
<name>A0AAD6M6P6_9ROSI</name>
<comment type="similarity">
    <text evidence="2">Belongs to the cytochrome P450 family.</text>
</comment>
<dbReference type="InterPro" id="IPR036396">
    <property type="entry name" value="Cyt_P450_sf"/>
</dbReference>
<dbReference type="Gene3D" id="1.10.630.10">
    <property type="entry name" value="Cytochrome P450"/>
    <property type="match status" value="2"/>
</dbReference>
<evidence type="ECO:0000256" key="4">
    <source>
        <dbReference type="ARBA" id="ARBA00022692"/>
    </source>
</evidence>
<dbReference type="Pfam" id="PF00067">
    <property type="entry name" value="p450"/>
    <property type="match status" value="2"/>
</dbReference>
<evidence type="ECO:0000256" key="1">
    <source>
        <dbReference type="ARBA" id="ARBA00004167"/>
    </source>
</evidence>
<evidence type="ECO:0000256" key="10">
    <source>
        <dbReference type="ARBA" id="ARBA00023136"/>
    </source>
</evidence>
<dbReference type="SUPFAM" id="SSF53448">
    <property type="entry name" value="Nucleotide-diphospho-sugar transferases"/>
    <property type="match status" value="1"/>
</dbReference>
<evidence type="ECO:0000256" key="9">
    <source>
        <dbReference type="ARBA" id="ARBA00023033"/>
    </source>
</evidence>
<protein>
    <recommendedName>
        <fullName evidence="14">Cytochrome P450</fullName>
    </recommendedName>
</protein>
<evidence type="ECO:0000256" key="6">
    <source>
        <dbReference type="ARBA" id="ARBA00022989"/>
    </source>
</evidence>
<proteinExistence type="inferred from homology"/>
<evidence type="ECO:0000256" key="5">
    <source>
        <dbReference type="ARBA" id="ARBA00022723"/>
    </source>
</evidence>
<dbReference type="Proteomes" id="UP001164929">
    <property type="component" value="Chromosome 11"/>
</dbReference>
<dbReference type="GO" id="GO:0016020">
    <property type="term" value="C:membrane"/>
    <property type="evidence" value="ECO:0007669"/>
    <property type="project" value="UniProtKB-SubCell"/>
</dbReference>
<evidence type="ECO:0000256" key="11">
    <source>
        <dbReference type="PIRSR" id="PIRSR602401-1"/>
    </source>
</evidence>
<keyword evidence="3 11" id="KW-0349">Heme</keyword>
<dbReference type="PANTHER" id="PTHR24282:SF148">
    <property type="entry name" value="CYTOCHROME P450 72A15-LIKE"/>
    <property type="match status" value="1"/>
</dbReference>
<dbReference type="GO" id="GO:0020037">
    <property type="term" value="F:heme binding"/>
    <property type="evidence" value="ECO:0007669"/>
    <property type="project" value="InterPro"/>
</dbReference>
<evidence type="ECO:0008006" key="14">
    <source>
        <dbReference type="Google" id="ProtNLM"/>
    </source>
</evidence>
<dbReference type="AlphaFoldDB" id="A0AAD6M6P6"/>
<dbReference type="InterPro" id="IPR001128">
    <property type="entry name" value="Cyt_P450"/>
</dbReference>
<comment type="subcellular location">
    <subcellularLocation>
        <location evidence="1">Membrane</location>
        <topology evidence="1">Single-pass membrane protein</topology>
    </subcellularLocation>
</comment>
<dbReference type="GO" id="GO:0016705">
    <property type="term" value="F:oxidoreductase activity, acting on paired donors, with incorporation or reduction of molecular oxygen"/>
    <property type="evidence" value="ECO:0007669"/>
    <property type="project" value="InterPro"/>
</dbReference>
<evidence type="ECO:0000256" key="8">
    <source>
        <dbReference type="ARBA" id="ARBA00023004"/>
    </source>
</evidence>
<gene>
    <name evidence="12" type="ORF">NC653_027898</name>
</gene>
<feature type="binding site" description="axial binding residue" evidence="11">
    <location>
        <position position="458"/>
    </location>
    <ligand>
        <name>heme</name>
        <dbReference type="ChEBI" id="CHEBI:30413"/>
    </ligand>
    <ligandPart>
        <name>Fe</name>
        <dbReference type="ChEBI" id="CHEBI:18248"/>
    </ligandPart>
</feature>
<keyword evidence="6" id="KW-1133">Transmembrane helix</keyword>
<evidence type="ECO:0000313" key="13">
    <source>
        <dbReference type="Proteomes" id="UP001164929"/>
    </source>
</evidence>
<comment type="cofactor">
    <cofactor evidence="11">
        <name>heme</name>
        <dbReference type="ChEBI" id="CHEBI:30413"/>
    </cofactor>
</comment>
<accession>A0AAD6M6P6</accession>
<dbReference type="SUPFAM" id="SSF48264">
    <property type="entry name" value="Cytochrome P450"/>
    <property type="match status" value="2"/>
</dbReference>
<dbReference type="PRINTS" id="PR00463">
    <property type="entry name" value="EP450I"/>
</dbReference>
<keyword evidence="7" id="KW-0560">Oxidoreductase</keyword>
<keyword evidence="5 11" id="KW-0479">Metal-binding</keyword>
<dbReference type="PANTHER" id="PTHR24282">
    <property type="entry name" value="CYTOCHROME P450 FAMILY MEMBER"/>
    <property type="match status" value="1"/>
</dbReference>
<dbReference type="GO" id="GO:0005506">
    <property type="term" value="F:iron ion binding"/>
    <property type="evidence" value="ECO:0007669"/>
    <property type="project" value="InterPro"/>
</dbReference>
<dbReference type="EMBL" id="JAQIZT010000011">
    <property type="protein sequence ID" value="KAJ6979900.1"/>
    <property type="molecule type" value="Genomic_DNA"/>
</dbReference>
<dbReference type="InterPro" id="IPR050665">
    <property type="entry name" value="Cytochrome_P450_Monooxygen"/>
</dbReference>
<evidence type="ECO:0000256" key="3">
    <source>
        <dbReference type="ARBA" id="ARBA00022617"/>
    </source>
</evidence>
<comment type="caution">
    <text evidence="12">The sequence shown here is derived from an EMBL/GenBank/DDBJ whole genome shotgun (WGS) entry which is preliminary data.</text>
</comment>
<dbReference type="FunFam" id="1.10.630.10:FF:000029">
    <property type="entry name" value="Cytochrome P450 734A1"/>
    <property type="match status" value="1"/>
</dbReference>
<dbReference type="InterPro" id="IPR029044">
    <property type="entry name" value="Nucleotide-diphossugar_trans"/>
</dbReference>
<dbReference type="InterPro" id="IPR002401">
    <property type="entry name" value="Cyt_P450_E_grp-I"/>
</dbReference>
<reference evidence="12" key="1">
    <citation type="journal article" date="2023" name="Mol. Ecol. Resour.">
        <title>Chromosome-level genome assembly of a triploid poplar Populus alba 'Berolinensis'.</title>
        <authorList>
            <person name="Chen S."/>
            <person name="Yu Y."/>
            <person name="Wang X."/>
            <person name="Wang S."/>
            <person name="Zhang T."/>
            <person name="Zhou Y."/>
            <person name="He R."/>
            <person name="Meng N."/>
            <person name="Wang Y."/>
            <person name="Liu W."/>
            <person name="Liu Z."/>
            <person name="Liu J."/>
            <person name="Guo Q."/>
            <person name="Huang H."/>
            <person name="Sederoff R.R."/>
            <person name="Wang G."/>
            <person name="Qu G."/>
            <person name="Chen S."/>
        </authorList>
    </citation>
    <scope>NUCLEOTIDE SEQUENCE</scope>
    <source>
        <strain evidence="12">SC-2020</strain>
    </source>
</reference>
<keyword evidence="8 11" id="KW-0408">Iron</keyword>
<dbReference type="Gene3D" id="3.90.550.10">
    <property type="entry name" value="Spore Coat Polysaccharide Biosynthesis Protein SpsA, Chain A"/>
    <property type="match status" value="1"/>
</dbReference>
<keyword evidence="4" id="KW-0812">Transmembrane</keyword>
<evidence type="ECO:0000256" key="2">
    <source>
        <dbReference type="ARBA" id="ARBA00010617"/>
    </source>
</evidence>
<dbReference type="PRINTS" id="PR00385">
    <property type="entry name" value="P450"/>
</dbReference>
<keyword evidence="13" id="KW-1185">Reference proteome</keyword>